<feature type="compositionally biased region" description="Basic and acidic residues" evidence="7">
    <location>
        <begin position="441"/>
        <end position="459"/>
    </location>
</feature>
<feature type="region of interest" description="Disordered" evidence="7">
    <location>
        <begin position="245"/>
        <end position="267"/>
    </location>
</feature>
<feature type="region of interest" description="Disordered" evidence="7">
    <location>
        <begin position="331"/>
        <end position="384"/>
    </location>
</feature>
<feature type="transmembrane region" description="Helical" evidence="8">
    <location>
        <begin position="686"/>
        <end position="705"/>
    </location>
</feature>
<evidence type="ECO:0000256" key="2">
    <source>
        <dbReference type="ARBA" id="ARBA00008170"/>
    </source>
</evidence>
<protein>
    <recommendedName>
        <fullName evidence="9">Sodium/calcium exchanger membrane region domain-containing protein</fullName>
    </recommendedName>
</protein>
<evidence type="ECO:0000313" key="10">
    <source>
        <dbReference type="EMBL" id="ODQ46119.1"/>
    </source>
</evidence>
<feature type="transmembrane region" description="Helical" evidence="8">
    <location>
        <begin position="56"/>
        <end position="77"/>
    </location>
</feature>
<dbReference type="InterPro" id="IPR051359">
    <property type="entry name" value="CaCA_antiporter"/>
</dbReference>
<feature type="region of interest" description="Disordered" evidence="7">
    <location>
        <begin position="403"/>
        <end position="464"/>
    </location>
</feature>
<keyword evidence="6 8" id="KW-0472">Membrane</keyword>
<evidence type="ECO:0000256" key="4">
    <source>
        <dbReference type="ARBA" id="ARBA00022692"/>
    </source>
</evidence>
<dbReference type="PANTHER" id="PTHR12266:SF0">
    <property type="entry name" value="MITOCHONDRIAL SODIUM_CALCIUM EXCHANGER PROTEIN"/>
    <property type="match status" value="1"/>
</dbReference>
<dbReference type="Pfam" id="PF01699">
    <property type="entry name" value="Na_Ca_ex"/>
    <property type="match status" value="2"/>
</dbReference>
<dbReference type="GO" id="GO:0016020">
    <property type="term" value="C:membrane"/>
    <property type="evidence" value="ECO:0007669"/>
    <property type="project" value="UniProtKB-SubCell"/>
</dbReference>
<sequence>MQSILSSAAETCTIPSGNNSTAEICQFLTEHCSGVRHVYLRYYYCANLDSPVLSNAVLWLFVITAIGMLFLILGLLASDYLVPNLSALSEALKMDEKLAGLTLLAFANGSPDMLSTYIAMKNGMTTMAIGELLGSANFALTVVIGVMAIYKPFKVNHQTFIRDLVIFSTLLLLSLYILSDGVITMVESIVLCVLYLVFIVLNFFLPQGGEMEEYKVDTDALAESAATDANANVIPQLYSHNLMNANTESSGNNGHPDDQSIDSDASNDSNASHNDYYFAHNIDNLERGRAYKIALIDSLKLAWLWQRKSSSKAIPVESGDIEQLNTISEVTPLNSPQNSNINSYDNTDEADEIHSEAPAPAPAQDASNSSPIIHSRKARDKDDFQILYPSRHSVLARTDSSLSFKNKAPDSSIHNARNSTPIINIQPSTGKSSLGNEGDTEERKDETRTDIPNHSRFDETLLPPPTLYHSSLEPPLSPMLRQLSSTSTLIPYVEYQKTRNMLLKICPIHIVTGANSVSERCLAVILLPFSTLANLIIPVPLPRELEGEIFRHEQALSARLFHFQIAITPMVLFDFQFSILLVLVSISLPVFSILLRRLSPGAFDLIFPILSSVCGFLSVLKLISMAASAIISVLRDLAEIYSLNESILGLTILSLGNSVGDVVTNLALAGLGRPLTGLHACFGSPLLYILLGVGACSLIVQLAITGTRTIEFNVDRSLQLTALSIIFMLVLYSVLVPLNNWTFKKWMGYIGVTLWFAVTSFNFILHRYR</sequence>
<feature type="transmembrane region" description="Helical" evidence="8">
    <location>
        <begin position="185"/>
        <end position="205"/>
    </location>
</feature>
<comment type="subcellular location">
    <subcellularLocation>
        <location evidence="1">Membrane</location>
        <topology evidence="1">Multi-pass membrane protein</topology>
    </subcellularLocation>
</comment>
<gene>
    <name evidence="10" type="ORF">PICMEDRAFT_17335</name>
</gene>
<dbReference type="InterPro" id="IPR044880">
    <property type="entry name" value="NCX_ion-bd_dom_sf"/>
</dbReference>
<dbReference type="STRING" id="763406.A0A1E3NJ08"/>
<dbReference type="RefSeq" id="XP_019017232.1">
    <property type="nucleotide sequence ID" value="XM_019161550.1"/>
</dbReference>
<evidence type="ECO:0000313" key="11">
    <source>
        <dbReference type="Proteomes" id="UP000094455"/>
    </source>
</evidence>
<dbReference type="OrthoDB" id="407410at2759"/>
<proteinExistence type="inferred from homology"/>
<feature type="transmembrane region" description="Helical" evidence="8">
    <location>
        <begin position="561"/>
        <end position="594"/>
    </location>
</feature>
<feature type="transmembrane region" description="Helical" evidence="8">
    <location>
        <begin position="606"/>
        <end position="634"/>
    </location>
</feature>
<evidence type="ECO:0000259" key="9">
    <source>
        <dbReference type="Pfam" id="PF01699"/>
    </source>
</evidence>
<keyword evidence="4 8" id="KW-0812">Transmembrane</keyword>
<feature type="transmembrane region" description="Helical" evidence="8">
    <location>
        <begin position="717"/>
        <end position="734"/>
    </location>
</feature>
<dbReference type="GO" id="GO:0008324">
    <property type="term" value="F:monoatomic cation transmembrane transporter activity"/>
    <property type="evidence" value="ECO:0007669"/>
    <property type="project" value="TreeGrafter"/>
</dbReference>
<accession>A0A1E3NJ08</accession>
<feature type="transmembrane region" description="Helical" evidence="8">
    <location>
        <begin position="160"/>
        <end position="179"/>
    </location>
</feature>
<dbReference type="GO" id="GO:0006874">
    <property type="term" value="P:intracellular calcium ion homeostasis"/>
    <property type="evidence" value="ECO:0007669"/>
    <property type="project" value="TreeGrafter"/>
</dbReference>
<name>A0A1E3NJ08_9ASCO</name>
<evidence type="ECO:0000256" key="8">
    <source>
        <dbReference type="SAM" id="Phobius"/>
    </source>
</evidence>
<keyword evidence="3" id="KW-0813">Transport</keyword>
<feature type="transmembrane region" description="Helical" evidence="8">
    <location>
        <begin position="746"/>
        <end position="765"/>
    </location>
</feature>
<keyword evidence="11" id="KW-1185">Reference proteome</keyword>
<evidence type="ECO:0000256" key="6">
    <source>
        <dbReference type="ARBA" id="ARBA00023136"/>
    </source>
</evidence>
<feature type="transmembrane region" description="Helical" evidence="8">
    <location>
        <begin position="132"/>
        <end position="153"/>
    </location>
</feature>
<dbReference type="Proteomes" id="UP000094455">
    <property type="component" value="Unassembled WGS sequence"/>
</dbReference>
<feature type="compositionally biased region" description="Polar residues" evidence="7">
    <location>
        <begin position="331"/>
        <end position="345"/>
    </location>
</feature>
<dbReference type="PANTHER" id="PTHR12266">
    <property type="entry name" value="NA+/CA2+ K+ INDEPENDENT EXCHANGER"/>
    <property type="match status" value="1"/>
</dbReference>
<keyword evidence="5 8" id="KW-1133">Transmembrane helix</keyword>
<dbReference type="EMBL" id="KV454004">
    <property type="protein sequence ID" value="ODQ46119.1"/>
    <property type="molecule type" value="Genomic_DNA"/>
</dbReference>
<reference evidence="10 11" key="1">
    <citation type="journal article" date="2016" name="Proc. Natl. Acad. Sci. U.S.A.">
        <title>Comparative genomics of biotechnologically important yeasts.</title>
        <authorList>
            <person name="Riley R."/>
            <person name="Haridas S."/>
            <person name="Wolfe K.H."/>
            <person name="Lopes M.R."/>
            <person name="Hittinger C.T."/>
            <person name="Goeker M."/>
            <person name="Salamov A.A."/>
            <person name="Wisecaver J.H."/>
            <person name="Long T.M."/>
            <person name="Calvey C.H."/>
            <person name="Aerts A.L."/>
            <person name="Barry K.W."/>
            <person name="Choi C."/>
            <person name="Clum A."/>
            <person name="Coughlan A.Y."/>
            <person name="Deshpande S."/>
            <person name="Douglass A.P."/>
            <person name="Hanson S.J."/>
            <person name="Klenk H.-P."/>
            <person name="LaButti K.M."/>
            <person name="Lapidus A."/>
            <person name="Lindquist E.A."/>
            <person name="Lipzen A.M."/>
            <person name="Meier-Kolthoff J.P."/>
            <person name="Ohm R.A."/>
            <person name="Otillar R.P."/>
            <person name="Pangilinan J.L."/>
            <person name="Peng Y."/>
            <person name="Rokas A."/>
            <person name="Rosa C.A."/>
            <person name="Scheuner C."/>
            <person name="Sibirny A.A."/>
            <person name="Slot J.C."/>
            <person name="Stielow J.B."/>
            <person name="Sun H."/>
            <person name="Kurtzman C.P."/>
            <person name="Blackwell M."/>
            <person name="Grigoriev I.V."/>
            <person name="Jeffries T.W."/>
        </authorList>
    </citation>
    <scope>NUCLEOTIDE SEQUENCE [LARGE SCALE GENOMIC DNA]</scope>
    <source>
        <strain evidence="10 11">NRRL Y-2026</strain>
    </source>
</reference>
<evidence type="ECO:0000256" key="1">
    <source>
        <dbReference type="ARBA" id="ARBA00004141"/>
    </source>
</evidence>
<evidence type="ECO:0000256" key="7">
    <source>
        <dbReference type="SAM" id="MobiDB-lite"/>
    </source>
</evidence>
<feature type="transmembrane region" description="Helical" evidence="8">
    <location>
        <begin position="98"/>
        <end position="120"/>
    </location>
</feature>
<feature type="domain" description="Sodium/calcium exchanger membrane region" evidence="9">
    <location>
        <begin position="612"/>
        <end position="762"/>
    </location>
</feature>
<dbReference type="InterPro" id="IPR004837">
    <property type="entry name" value="NaCa_Exmemb"/>
</dbReference>
<organism evidence="10 11">
    <name type="scientific">Pichia membranifaciens NRRL Y-2026</name>
    <dbReference type="NCBI Taxonomy" id="763406"/>
    <lineage>
        <taxon>Eukaryota</taxon>
        <taxon>Fungi</taxon>
        <taxon>Dikarya</taxon>
        <taxon>Ascomycota</taxon>
        <taxon>Saccharomycotina</taxon>
        <taxon>Pichiomycetes</taxon>
        <taxon>Pichiales</taxon>
        <taxon>Pichiaceae</taxon>
        <taxon>Pichia</taxon>
    </lineage>
</organism>
<dbReference type="AlphaFoldDB" id="A0A1E3NJ08"/>
<dbReference type="Gene3D" id="1.20.1420.30">
    <property type="entry name" value="NCX, central ion-binding region"/>
    <property type="match status" value="2"/>
</dbReference>
<feature type="compositionally biased region" description="Polar residues" evidence="7">
    <location>
        <begin position="412"/>
        <end position="435"/>
    </location>
</feature>
<comment type="similarity">
    <text evidence="2">Belongs to the Ca(2+):cation antiporter (CaCA) (TC 2.A.19) family.</text>
</comment>
<feature type="domain" description="Sodium/calcium exchanger membrane region" evidence="9">
    <location>
        <begin position="65"/>
        <end position="203"/>
    </location>
</feature>
<dbReference type="GeneID" id="30178237"/>
<evidence type="ECO:0000256" key="3">
    <source>
        <dbReference type="ARBA" id="ARBA00022448"/>
    </source>
</evidence>
<evidence type="ECO:0000256" key="5">
    <source>
        <dbReference type="ARBA" id="ARBA00022989"/>
    </source>
</evidence>